<dbReference type="SUPFAM" id="SSF51338">
    <property type="entry name" value="Composite domain of metallo-dependent hydrolases"/>
    <property type="match status" value="1"/>
</dbReference>
<dbReference type="GO" id="GO:0005737">
    <property type="term" value="C:cytoplasm"/>
    <property type="evidence" value="ECO:0007669"/>
    <property type="project" value="TreeGrafter"/>
</dbReference>
<dbReference type="NCBIfam" id="TIGR00857">
    <property type="entry name" value="pyrC_multi"/>
    <property type="match status" value="1"/>
</dbReference>
<feature type="domain" description="Amidohydrolase-related" evidence="5">
    <location>
        <begin position="53"/>
        <end position="387"/>
    </location>
</feature>
<keyword evidence="2 4" id="KW-0378">Hydrolase</keyword>
<dbReference type="HAMAP" id="MF_00220_A">
    <property type="entry name" value="PyrC_classI_A"/>
    <property type="match status" value="1"/>
</dbReference>
<feature type="binding site" evidence="4">
    <location>
        <position position="62"/>
    </location>
    <ligand>
        <name>Zn(2+)</name>
        <dbReference type="ChEBI" id="CHEBI:29105"/>
        <label>1</label>
    </ligand>
</feature>
<feature type="binding site" evidence="4">
    <location>
        <position position="145"/>
    </location>
    <ligand>
        <name>Zn(2+)</name>
        <dbReference type="ChEBI" id="CHEBI:29105"/>
        <label>1</label>
    </ligand>
</feature>
<comment type="pathway">
    <text evidence="4">Pyrimidine metabolism; UMP biosynthesis via de novo pathway; (S)-dihydroorotate from bicarbonate: step 3/3.</text>
</comment>
<evidence type="ECO:0000256" key="4">
    <source>
        <dbReference type="HAMAP-Rule" id="MF_00220"/>
    </source>
</evidence>
<dbReference type="EMBL" id="CP017686">
    <property type="protein sequence ID" value="AYQ55462.1"/>
    <property type="molecule type" value="Genomic_DNA"/>
</dbReference>
<dbReference type="InterPro" id="IPR032466">
    <property type="entry name" value="Metal_Hydrolase"/>
</dbReference>
<dbReference type="GeneID" id="41322116"/>
<dbReference type="PANTHER" id="PTHR43668">
    <property type="entry name" value="ALLANTOINASE"/>
    <property type="match status" value="1"/>
</dbReference>
<evidence type="ECO:0000256" key="1">
    <source>
        <dbReference type="ARBA" id="ARBA00022723"/>
    </source>
</evidence>
<reference evidence="6 7" key="1">
    <citation type="submission" date="2016-10" db="EMBL/GenBank/DDBJ databases">
        <title>Complete genome of the TMA-utilizing, human hosted archaeon Methanomethylophilus alvus Gen. nov, sp. nov., strain Mx-05, derived from a pure culture.</title>
        <authorList>
            <person name="Brugere J.-F."/>
            <person name="Ben Hania W."/>
            <person name="Chaudhary P.P."/>
            <person name="Gaci N."/>
            <person name="Borrel G."/>
            <person name="Cao Van Tuat L."/>
            <person name="Fardeau M.-L."/>
            <person name="Harris H.M.B."/>
            <person name="O'Toole P.W."/>
            <person name="Ollivier B."/>
        </authorList>
    </citation>
    <scope>NUCLEOTIDE SEQUENCE [LARGE SCALE GENOMIC DNA]</scope>
    <source>
        <strain evidence="6 7">Mx-05</strain>
    </source>
</reference>
<feature type="binding site" evidence="4">
    <location>
        <position position="228"/>
    </location>
    <ligand>
        <name>Zn(2+)</name>
        <dbReference type="ChEBI" id="CHEBI:29105"/>
        <label>2</label>
    </ligand>
</feature>
<feature type="active site" evidence="4">
    <location>
        <position position="294"/>
    </location>
</feature>
<dbReference type="UniPathway" id="UPA00070">
    <property type="reaction ID" value="UER00117"/>
</dbReference>
<name>A0A3G3IIZ5_9ARCH</name>
<comment type="cofactor">
    <cofactor evidence="4">
        <name>Zn(2+)</name>
        <dbReference type="ChEBI" id="CHEBI:29105"/>
    </cofactor>
    <text evidence="4">Binds 2 Zn(2+) ions per subunit.</text>
</comment>
<dbReference type="InterPro" id="IPR002195">
    <property type="entry name" value="Dihydroorotase_CS"/>
</dbReference>
<feature type="binding site" evidence="4">
    <location>
        <position position="180"/>
    </location>
    <ligand>
        <name>Zn(2+)</name>
        <dbReference type="ChEBI" id="CHEBI:29105"/>
        <label>2</label>
    </ligand>
</feature>
<feature type="modified residue" description="N6-carboxylysine" evidence="4">
    <location>
        <position position="145"/>
    </location>
</feature>
<dbReference type="GO" id="GO:0004038">
    <property type="term" value="F:allantoinase activity"/>
    <property type="evidence" value="ECO:0007669"/>
    <property type="project" value="TreeGrafter"/>
</dbReference>
<comment type="catalytic activity">
    <reaction evidence="4">
        <text>(S)-dihydroorotate + H2O = N-carbamoyl-L-aspartate + H(+)</text>
        <dbReference type="Rhea" id="RHEA:24296"/>
        <dbReference type="ChEBI" id="CHEBI:15377"/>
        <dbReference type="ChEBI" id="CHEBI:15378"/>
        <dbReference type="ChEBI" id="CHEBI:30864"/>
        <dbReference type="ChEBI" id="CHEBI:32814"/>
        <dbReference type="EC" id="3.5.2.3"/>
    </reaction>
</comment>
<dbReference type="GO" id="GO:0008270">
    <property type="term" value="F:zinc ion binding"/>
    <property type="evidence" value="ECO:0007669"/>
    <property type="project" value="UniProtKB-UniRule"/>
</dbReference>
<feature type="binding site" evidence="4">
    <location>
        <position position="294"/>
    </location>
    <ligand>
        <name>Zn(2+)</name>
        <dbReference type="ChEBI" id="CHEBI:29105"/>
        <label>1</label>
    </ligand>
</feature>
<dbReference type="EC" id="3.5.2.3" evidence="4"/>
<dbReference type="GO" id="GO:0004151">
    <property type="term" value="F:dihydroorotase activity"/>
    <property type="evidence" value="ECO:0007669"/>
    <property type="project" value="UniProtKB-UniRule"/>
</dbReference>
<organism evidence="6 7">
    <name type="scientific">Methanomethylophilus alvi</name>
    <dbReference type="NCBI Taxonomy" id="1291540"/>
    <lineage>
        <taxon>Archaea</taxon>
        <taxon>Methanobacteriati</taxon>
        <taxon>Thermoplasmatota</taxon>
        <taxon>Thermoplasmata</taxon>
        <taxon>Methanomassiliicoccales</taxon>
        <taxon>Methanomethylophilaceae</taxon>
        <taxon>Methanomethylophilus</taxon>
    </lineage>
</organism>
<dbReference type="Gene3D" id="2.30.40.10">
    <property type="entry name" value="Urease, subunit C, domain 1"/>
    <property type="match status" value="1"/>
</dbReference>
<dbReference type="InterPro" id="IPR050138">
    <property type="entry name" value="DHOase/Allantoinase_Hydrolase"/>
</dbReference>
<comment type="similarity">
    <text evidence="4">Belongs to the metallo-dependent hydrolases superfamily. DHOase family. Class I DHOase subfamily.</text>
</comment>
<dbReference type="InterPro" id="IPR006680">
    <property type="entry name" value="Amidohydro-rel"/>
</dbReference>
<dbReference type="InterPro" id="IPR011059">
    <property type="entry name" value="Metal-dep_hydrolase_composite"/>
</dbReference>
<dbReference type="PROSITE" id="PS00482">
    <property type="entry name" value="DIHYDROOROTASE_1"/>
    <property type="match status" value="1"/>
</dbReference>
<keyword evidence="1 4" id="KW-0479">Metal-binding</keyword>
<feature type="binding site" evidence="4">
    <location>
        <position position="96"/>
    </location>
    <ligand>
        <name>substrate</name>
    </ligand>
</feature>
<keyword evidence="3 4" id="KW-0665">Pyrimidine biosynthesis</keyword>
<dbReference type="Proteomes" id="UP000273278">
    <property type="component" value="Chromosome"/>
</dbReference>
<dbReference type="PROSITE" id="PS00483">
    <property type="entry name" value="DIHYDROOROTASE_2"/>
    <property type="match status" value="1"/>
</dbReference>
<comment type="function">
    <text evidence="4">Catalyzes the reversible cyclization of carbamoyl aspartate to dihydroorotate.</text>
</comment>
<feature type="binding site" evidence="4">
    <location>
        <position position="145"/>
    </location>
    <ligand>
        <name>Zn(2+)</name>
        <dbReference type="ChEBI" id="CHEBI:29105"/>
        <label>2</label>
    </ligand>
</feature>
<dbReference type="SUPFAM" id="SSF51556">
    <property type="entry name" value="Metallo-dependent hydrolases"/>
    <property type="match status" value="1"/>
</dbReference>
<dbReference type="GO" id="GO:0006145">
    <property type="term" value="P:purine nucleobase catabolic process"/>
    <property type="evidence" value="ECO:0007669"/>
    <property type="project" value="TreeGrafter"/>
</dbReference>
<evidence type="ECO:0000313" key="7">
    <source>
        <dbReference type="Proteomes" id="UP000273278"/>
    </source>
</evidence>
<accession>A0A3G3IIZ5</accession>
<evidence type="ECO:0000313" key="6">
    <source>
        <dbReference type="EMBL" id="AYQ55462.1"/>
    </source>
</evidence>
<feature type="binding site" evidence="4">
    <location>
        <begin position="64"/>
        <end position="66"/>
    </location>
    <ligand>
        <name>substrate</name>
    </ligand>
</feature>
<gene>
    <name evidence="4" type="primary">pyrC</name>
    <name evidence="6" type="ORF">BKD89_06590</name>
</gene>
<proteinExistence type="inferred from homology"/>
<feature type="binding site" evidence="4">
    <location>
        <position position="64"/>
    </location>
    <ligand>
        <name>Zn(2+)</name>
        <dbReference type="ChEBI" id="CHEBI:29105"/>
        <label>1</label>
    </ligand>
</feature>
<dbReference type="Gene3D" id="3.20.20.140">
    <property type="entry name" value="Metal-dependent hydrolases"/>
    <property type="match status" value="1"/>
</dbReference>
<dbReference type="OMA" id="SRLHVCH"/>
<protein>
    <recommendedName>
        <fullName evidence="4">Dihydroorotase</fullName>
        <shortName evidence="4">DHOase</shortName>
        <ecNumber evidence="4">3.5.2.3</ecNumber>
    </recommendedName>
</protein>
<feature type="binding site" evidence="4">
    <location>
        <position position="298"/>
    </location>
    <ligand>
        <name>substrate</name>
    </ligand>
</feature>
<dbReference type="PANTHER" id="PTHR43668:SF2">
    <property type="entry name" value="ALLANTOINASE"/>
    <property type="match status" value="1"/>
</dbReference>
<comment type="caution">
    <text evidence="4">Lacks conserved residue(s) required for the propagation of feature annotation.</text>
</comment>
<evidence type="ECO:0000256" key="3">
    <source>
        <dbReference type="ARBA" id="ARBA00022975"/>
    </source>
</evidence>
<dbReference type="AlphaFoldDB" id="A0A3G3IIZ5"/>
<keyword evidence="4" id="KW-0862">Zinc</keyword>
<dbReference type="Pfam" id="PF01979">
    <property type="entry name" value="Amidohydro_1"/>
    <property type="match status" value="1"/>
</dbReference>
<evidence type="ECO:0000259" key="5">
    <source>
        <dbReference type="Pfam" id="PF01979"/>
    </source>
</evidence>
<sequence>MTRVDPETVLCGRMFVDGELRYTEVGIADGKIVSVGRLVSGGEERIDLGTSMTVLPGFMDPHVHLRDPGMTSKEDFSTGTMSAVCGGVTCVLDMPNTKPPVTDLQTLMDKKRTVRGRSYADYGLFAALTPNCPAALLAPHVPAFKLFMGSTTGNILLNDDEEIAPVMEEIAGTGKVVSVHAEDDDLIVHGEEERCCQDHLRNRPVEAEFSALRRLAQYKDTNRINICHCTNAEQVRTASSLGFTTEVTMHHLMFDALRNTSAIYKTNPPIRDKATKDALFQCLLRGEITMFGTDHAPHTLEEKSRDFDSAPGGIPGVETTMPMVMEMVRAGTLGMCQAVRMGAENPGSVFSVPKGRIAVGYDADFSIFDMRKVSEIDQKRLHSKAGFSPYHGMRAVFPDTVIIRGQVQVKEGELCGEPLGKDVCG</sequence>
<evidence type="ECO:0000256" key="2">
    <source>
        <dbReference type="ARBA" id="ARBA00022801"/>
    </source>
</evidence>
<dbReference type="GO" id="GO:0044205">
    <property type="term" value="P:'de novo' UMP biosynthetic process"/>
    <property type="evidence" value="ECO:0007669"/>
    <property type="project" value="UniProtKB-UniRule"/>
</dbReference>
<dbReference type="RefSeq" id="WP_015505234.1">
    <property type="nucleotide sequence ID" value="NZ_CAYAYC010000023.1"/>
</dbReference>
<dbReference type="InterPro" id="IPR004722">
    <property type="entry name" value="DHOase"/>
</dbReference>